<evidence type="ECO:0000256" key="6">
    <source>
        <dbReference type="ARBA" id="ARBA00023136"/>
    </source>
</evidence>
<keyword evidence="5 7" id="KW-1133">Transmembrane helix</keyword>
<feature type="transmembrane region" description="Helical" evidence="7">
    <location>
        <begin position="91"/>
        <end position="109"/>
    </location>
</feature>
<protein>
    <submittedName>
        <fullName evidence="9">ABC transporter permease</fullName>
    </submittedName>
</protein>
<sequence length="313" mass="36369">MTLFLKLLVNLFFWVSIAVIIVLAALIPRETTFERIGTIDYMAWDFSWKAYEENIVNYYRDVKENKSLGTTQFKIPVETELHHYGLRSLKIMIPAFLLSIILGIIKGVYDYTYQKGPRKLFGTFTTWLGQSIPDFFIIFSVQTFLFFLMDQGFIKVDMYGDEQWYNIIMPILFLSMYPVSLIAKYTAEALEEEEQKDYIRTALSKGVPRRMIIWKHALRNCYPKLLLHFMPVVMTLLSAMLVVEFLTMYRGIGTRLLSILAIQTKMLPGQPLPIDPGAFIGFSFLIIFVLLIVQWIDSILTHFLTKQKEEAAS</sequence>
<dbReference type="AlphaFoldDB" id="A0A974NR76"/>
<evidence type="ECO:0000259" key="8">
    <source>
        <dbReference type="PROSITE" id="PS50928"/>
    </source>
</evidence>
<feature type="transmembrane region" description="Helical" evidence="7">
    <location>
        <begin position="167"/>
        <end position="187"/>
    </location>
</feature>
<feature type="domain" description="ABC transmembrane type-1" evidence="8">
    <location>
        <begin position="85"/>
        <end position="297"/>
    </location>
</feature>
<dbReference type="InterPro" id="IPR035906">
    <property type="entry name" value="MetI-like_sf"/>
</dbReference>
<evidence type="ECO:0000313" key="10">
    <source>
        <dbReference type="Proteomes" id="UP000595254"/>
    </source>
</evidence>
<feature type="transmembrane region" description="Helical" evidence="7">
    <location>
        <begin position="7"/>
        <end position="27"/>
    </location>
</feature>
<dbReference type="CDD" id="cd06261">
    <property type="entry name" value="TM_PBP2"/>
    <property type="match status" value="1"/>
</dbReference>
<dbReference type="KEGG" id="ppsr:I6J18_11255"/>
<dbReference type="Gene3D" id="1.10.3720.10">
    <property type="entry name" value="MetI-like"/>
    <property type="match status" value="1"/>
</dbReference>
<evidence type="ECO:0000256" key="3">
    <source>
        <dbReference type="ARBA" id="ARBA00022475"/>
    </source>
</evidence>
<evidence type="ECO:0000256" key="4">
    <source>
        <dbReference type="ARBA" id="ARBA00022692"/>
    </source>
</evidence>
<evidence type="ECO:0000256" key="5">
    <source>
        <dbReference type="ARBA" id="ARBA00022989"/>
    </source>
</evidence>
<keyword evidence="6 7" id="KW-0472">Membrane</keyword>
<dbReference type="GO" id="GO:0055085">
    <property type="term" value="P:transmembrane transport"/>
    <property type="evidence" value="ECO:0007669"/>
    <property type="project" value="InterPro"/>
</dbReference>
<keyword evidence="4 7" id="KW-0812">Transmembrane</keyword>
<dbReference type="PANTHER" id="PTHR43163:SF6">
    <property type="entry name" value="DIPEPTIDE TRANSPORT SYSTEM PERMEASE PROTEIN DPPB-RELATED"/>
    <property type="match status" value="1"/>
</dbReference>
<dbReference type="GO" id="GO:0005886">
    <property type="term" value="C:plasma membrane"/>
    <property type="evidence" value="ECO:0007669"/>
    <property type="project" value="UniProtKB-SubCell"/>
</dbReference>
<dbReference type="Pfam" id="PF00528">
    <property type="entry name" value="BPD_transp_1"/>
    <property type="match status" value="1"/>
</dbReference>
<reference evidence="9 10" key="1">
    <citation type="submission" date="2021-01" db="EMBL/GenBank/DDBJ databases">
        <title>FDA dAtabase for Regulatory Grade micrObial Sequences (FDA-ARGOS): Supporting development and validation of Infectious Disease Dx tests.</title>
        <authorList>
            <person name="Nelson B."/>
            <person name="Plummer A."/>
            <person name="Tallon L."/>
            <person name="Sadzewicz L."/>
            <person name="Zhao X."/>
            <person name="Boylan J."/>
            <person name="Ott S."/>
            <person name="Bowen H."/>
            <person name="Vavikolanu K."/>
            <person name="Mehta A."/>
            <person name="Aluvathingal J."/>
            <person name="Nadendla S."/>
            <person name="Myers T."/>
            <person name="Yan Y."/>
            <person name="Sichtig H."/>
        </authorList>
    </citation>
    <scope>NUCLEOTIDE SEQUENCE [LARGE SCALE GENOMIC DNA]</scope>
    <source>
        <strain evidence="9 10">FDAARGOS_1161</strain>
    </source>
</reference>
<dbReference type="Proteomes" id="UP000595254">
    <property type="component" value="Chromosome"/>
</dbReference>
<keyword evidence="2 7" id="KW-0813">Transport</keyword>
<dbReference type="RefSeq" id="WP_040373829.1">
    <property type="nucleotide sequence ID" value="NZ_CP068053.1"/>
</dbReference>
<evidence type="ECO:0000313" key="9">
    <source>
        <dbReference type="EMBL" id="QQT02355.1"/>
    </source>
</evidence>
<organism evidence="9 10">
    <name type="scientific">Peribacillus psychrosaccharolyticus</name>
    <name type="common">Bacillus psychrosaccharolyticus</name>
    <dbReference type="NCBI Taxonomy" id="1407"/>
    <lineage>
        <taxon>Bacteria</taxon>
        <taxon>Bacillati</taxon>
        <taxon>Bacillota</taxon>
        <taxon>Bacilli</taxon>
        <taxon>Bacillales</taxon>
        <taxon>Bacillaceae</taxon>
        <taxon>Peribacillus</taxon>
    </lineage>
</organism>
<keyword evidence="10" id="KW-1185">Reference proteome</keyword>
<feature type="transmembrane region" description="Helical" evidence="7">
    <location>
        <begin position="277"/>
        <end position="296"/>
    </location>
</feature>
<dbReference type="InterPro" id="IPR000515">
    <property type="entry name" value="MetI-like"/>
</dbReference>
<dbReference type="PROSITE" id="PS50928">
    <property type="entry name" value="ABC_TM1"/>
    <property type="match status" value="1"/>
</dbReference>
<evidence type="ECO:0000256" key="2">
    <source>
        <dbReference type="ARBA" id="ARBA00022448"/>
    </source>
</evidence>
<feature type="transmembrane region" description="Helical" evidence="7">
    <location>
        <begin position="225"/>
        <end position="249"/>
    </location>
</feature>
<proteinExistence type="inferred from homology"/>
<dbReference type="EMBL" id="CP068053">
    <property type="protein sequence ID" value="QQT02355.1"/>
    <property type="molecule type" value="Genomic_DNA"/>
</dbReference>
<comment type="similarity">
    <text evidence="7">Belongs to the binding-protein-dependent transport system permease family.</text>
</comment>
<accession>A0A974NR76</accession>
<name>A0A974NR76_PERPY</name>
<comment type="subcellular location">
    <subcellularLocation>
        <location evidence="1 7">Cell membrane</location>
        <topology evidence="1 7">Multi-pass membrane protein</topology>
    </subcellularLocation>
</comment>
<dbReference type="SUPFAM" id="SSF161098">
    <property type="entry name" value="MetI-like"/>
    <property type="match status" value="1"/>
</dbReference>
<feature type="transmembrane region" description="Helical" evidence="7">
    <location>
        <begin position="121"/>
        <end position="147"/>
    </location>
</feature>
<dbReference type="PANTHER" id="PTHR43163">
    <property type="entry name" value="DIPEPTIDE TRANSPORT SYSTEM PERMEASE PROTEIN DPPB-RELATED"/>
    <property type="match status" value="1"/>
</dbReference>
<gene>
    <name evidence="9" type="ORF">I6J18_11255</name>
</gene>
<keyword evidence="3" id="KW-1003">Cell membrane</keyword>
<evidence type="ECO:0000256" key="7">
    <source>
        <dbReference type="RuleBase" id="RU363032"/>
    </source>
</evidence>
<evidence type="ECO:0000256" key="1">
    <source>
        <dbReference type="ARBA" id="ARBA00004651"/>
    </source>
</evidence>